<accession>A0A168F0F0</accession>
<dbReference type="EMBL" id="AZHF01000006">
    <property type="protein sequence ID" value="OAA74486.1"/>
    <property type="molecule type" value="Genomic_DNA"/>
</dbReference>
<organism evidence="3 4">
    <name type="scientific">Akanthomyces lecanii RCEF 1005</name>
    <dbReference type="NCBI Taxonomy" id="1081108"/>
    <lineage>
        <taxon>Eukaryota</taxon>
        <taxon>Fungi</taxon>
        <taxon>Dikarya</taxon>
        <taxon>Ascomycota</taxon>
        <taxon>Pezizomycotina</taxon>
        <taxon>Sordariomycetes</taxon>
        <taxon>Hypocreomycetidae</taxon>
        <taxon>Hypocreales</taxon>
        <taxon>Cordycipitaceae</taxon>
        <taxon>Akanthomyces</taxon>
        <taxon>Cordyceps confragosa</taxon>
    </lineage>
</organism>
<reference evidence="3 4" key="1">
    <citation type="journal article" date="2016" name="Genome Biol. Evol.">
        <title>Divergent and convergent evolution of fungal pathogenicity.</title>
        <authorList>
            <person name="Shang Y."/>
            <person name="Xiao G."/>
            <person name="Zheng P."/>
            <person name="Cen K."/>
            <person name="Zhan S."/>
            <person name="Wang C."/>
        </authorList>
    </citation>
    <scope>NUCLEOTIDE SEQUENCE [LARGE SCALE GENOMIC DNA]</scope>
    <source>
        <strain evidence="3 4">RCEF 1005</strain>
    </source>
</reference>
<dbReference type="OrthoDB" id="5216128at2759"/>
<name>A0A168F0F0_CORDF</name>
<evidence type="ECO:0008006" key="5">
    <source>
        <dbReference type="Google" id="ProtNLM"/>
    </source>
</evidence>
<keyword evidence="2" id="KW-0732">Signal</keyword>
<proteinExistence type="predicted"/>
<feature type="signal peptide" evidence="2">
    <location>
        <begin position="1"/>
        <end position="22"/>
    </location>
</feature>
<keyword evidence="1" id="KW-0812">Transmembrane</keyword>
<evidence type="ECO:0000256" key="2">
    <source>
        <dbReference type="SAM" id="SignalP"/>
    </source>
</evidence>
<dbReference type="AlphaFoldDB" id="A0A168F0F0"/>
<dbReference type="Pfam" id="PF14087">
    <property type="entry name" value="DUF4267"/>
    <property type="match status" value="1"/>
</dbReference>
<sequence>MSSHPNFAAAGLFLSSTLVLLGLNGMARPASHLWALQFPVPVEPAARKLSFALMRIWGVRNFAVGSLLALIWRTGDDRLLAHGLAAGTALAVTDGFVSRSLIGGGETQHWMVPPVLAVIMAGLYGWFD</sequence>
<evidence type="ECO:0000256" key="1">
    <source>
        <dbReference type="SAM" id="Phobius"/>
    </source>
</evidence>
<feature type="transmembrane region" description="Helical" evidence="1">
    <location>
        <begin position="51"/>
        <end position="72"/>
    </location>
</feature>
<keyword evidence="4" id="KW-1185">Reference proteome</keyword>
<protein>
    <recommendedName>
        <fullName evidence="5">Integral membrane protein</fullName>
    </recommendedName>
</protein>
<feature type="chain" id="PRO_5007896649" description="Integral membrane protein" evidence="2">
    <location>
        <begin position="23"/>
        <end position="128"/>
    </location>
</feature>
<keyword evidence="1" id="KW-1133">Transmembrane helix</keyword>
<evidence type="ECO:0000313" key="3">
    <source>
        <dbReference type="EMBL" id="OAA74486.1"/>
    </source>
</evidence>
<dbReference type="InterPro" id="IPR025363">
    <property type="entry name" value="DUF4267"/>
</dbReference>
<dbReference type="Proteomes" id="UP000076881">
    <property type="component" value="Unassembled WGS sequence"/>
</dbReference>
<gene>
    <name evidence="3" type="ORF">LEL_08067</name>
</gene>
<comment type="caution">
    <text evidence="3">The sequence shown here is derived from an EMBL/GenBank/DDBJ whole genome shotgun (WGS) entry which is preliminary data.</text>
</comment>
<feature type="transmembrane region" description="Helical" evidence="1">
    <location>
        <begin position="110"/>
        <end position="127"/>
    </location>
</feature>
<evidence type="ECO:0000313" key="4">
    <source>
        <dbReference type="Proteomes" id="UP000076881"/>
    </source>
</evidence>
<keyword evidence="1" id="KW-0472">Membrane</keyword>